<organism evidence="5 6">
    <name type="scientific">Microvirga thermotolerans</name>
    <dbReference type="NCBI Taxonomy" id="2651334"/>
    <lineage>
        <taxon>Bacteria</taxon>
        <taxon>Pseudomonadati</taxon>
        <taxon>Pseudomonadota</taxon>
        <taxon>Alphaproteobacteria</taxon>
        <taxon>Hyphomicrobiales</taxon>
        <taxon>Methylobacteriaceae</taxon>
        <taxon>Microvirga</taxon>
    </lineage>
</organism>
<dbReference type="InterPro" id="IPR000160">
    <property type="entry name" value="GGDEF_dom"/>
</dbReference>
<feature type="transmembrane region" description="Helical" evidence="3">
    <location>
        <begin position="103"/>
        <end position="124"/>
    </location>
</feature>
<evidence type="ECO:0000259" key="4">
    <source>
        <dbReference type="PROSITE" id="PS50887"/>
    </source>
</evidence>
<evidence type="ECO:0000256" key="1">
    <source>
        <dbReference type="ARBA" id="ARBA00012528"/>
    </source>
</evidence>
<sequence length="390" mass="41780">MLWMTSRHLIAGSMKLDLQTLSAIFAELTAVLGALLLFSWTLNRKVQALAWWGAAYLLVLTALGIVLLAGGKASINALLLGNCFLALAYGVLYGGCCVFNGRVATVQAVTAGVVLWCLASLLILDDANMRVIVVSAICAAYSGFSAWELARRARHPLASRAVAVGLLCCLVVFNIFRGTVGFSLALAFWMALPDERWSGPMAFAMATFMPTLAFVFLSMAKEQLEWEYKQAALVDSLTGIPNRRAFFEKASALVAQRTAVSCLLFDLDNFKAINDRFGHEAGDHVLVIFARILAEHLPRGVFARLGGEEFAAMVPLGGADAEALANGIRRAFSSVDKIAQGARIDVTVSAGCATGTDATVERLLREADSALYRAKAEGRNAVASFRSAEG</sequence>
<dbReference type="PANTHER" id="PTHR45138">
    <property type="entry name" value="REGULATORY COMPONENTS OF SENSORY TRANSDUCTION SYSTEM"/>
    <property type="match status" value="1"/>
</dbReference>
<gene>
    <name evidence="5" type="ORF">GDR74_13055</name>
</gene>
<feature type="transmembrane region" description="Helical" evidence="3">
    <location>
        <begin position="130"/>
        <end position="150"/>
    </location>
</feature>
<reference evidence="5 6" key="1">
    <citation type="submission" date="2019-10" db="EMBL/GenBank/DDBJ databases">
        <title>Isolation, Identification of Microvirga thermotolerans HR1, a novel thermophilic bacterium and Comparative Genomics of the genus Microvirga.</title>
        <authorList>
            <person name="Li J."/>
            <person name="Zhang W."/>
            <person name="Lin M."/>
            <person name="Wang J."/>
        </authorList>
    </citation>
    <scope>NUCLEOTIDE SEQUENCE [LARGE SCALE GENOMIC DNA]</scope>
    <source>
        <strain evidence="5 6">HR1</strain>
    </source>
</reference>
<protein>
    <recommendedName>
        <fullName evidence="1">diguanylate cyclase</fullName>
        <ecNumber evidence="1">2.7.7.65</ecNumber>
    </recommendedName>
</protein>
<dbReference type="SMART" id="SM00267">
    <property type="entry name" value="GGDEF"/>
    <property type="match status" value="1"/>
</dbReference>
<dbReference type="CDD" id="cd01949">
    <property type="entry name" value="GGDEF"/>
    <property type="match status" value="1"/>
</dbReference>
<keyword evidence="6" id="KW-1185">Reference proteome</keyword>
<comment type="catalytic activity">
    <reaction evidence="2">
        <text>2 GTP = 3',3'-c-di-GMP + 2 diphosphate</text>
        <dbReference type="Rhea" id="RHEA:24898"/>
        <dbReference type="ChEBI" id="CHEBI:33019"/>
        <dbReference type="ChEBI" id="CHEBI:37565"/>
        <dbReference type="ChEBI" id="CHEBI:58805"/>
        <dbReference type="EC" id="2.7.7.65"/>
    </reaction>
</comment>
<dbReference type="Gene3D" id="3.30.70.270">
    <property type="match status" value="1"/>
</dbReference>
<dbReference type="InterPro" id="IPR043128">
    <property type="entry name" value="Rev_trsase/Diguanyl_cyclase"/>
</dbReference>
<dbReference type="InterPro" id="IPR050469">
    <property type="entry name" value="Diguanylate_Cyclase"/>
</dbReference>
<keyword evidence="3" id="KW-1133">Transmembrane helix</keyword>
<accession>A0A5P9JW84</accession>
<dbReference type="PROSITE" id="PS50887">
    <property type="entry name" value="GGDEF"/>
    <property type="match status" value="1"/>
</dbReference>
<feature type="transmembrane region" description="Helical" evidence="3">
    <location>
        <begin position="201"/>
        <end position="220"/>
    </location>
</feature>
<name>A0A5P9JW84_9HYPH</name>
<feature type="domain" description="GGDEF" evidence="4">
    <location>
        <begin position="258"/>
        <end position="387"/>
    </location>
</feature>
<dbReference type="KEGG" id="mico:GDR74_13055"/>
<dbReference type="PANTHER" id="PTHR45138:SF9">
    <property type="entry name" value="DIGUANYLATE CYCLASE DGCM-RELATED"/>
    <property type="match status" value="1"/>
</dbReference>
<dbReference type="Pfam" id="PF00990">
    <property type="entry name" value="GGDEF"/>
    <property type="match status" value="1"/>
</dbReference>
<feature type="transmembrane region" description="Helical" evidence="3">
    <location>
        <begin position="49"/>
        <end position="69"/>
    </location>
</feature>
<dbReference type="NCBIfam" id="TIGR00254">
    <property type="entry name" value="GGDEF"/>
    <property type="match status" value="1"/>
</dbReference>
<dbReference type="SUPFAM" id="SSF55073">
    <property type="entry name" value="Nucleotide cyclase"/>
    <property type="match status" value="1"/>
</dbReference>
<dbReference type="GO" id="GO:0052621">
    <property type="term" value="F:diguanylate cyclase activity"/>
    <property type="evidence" value="ECO:0007669"/>
    <property type="project" value="UniProtKB-EC"/>
</dbReference>
<dbReference type="GO" id="GO:0043709">
    <property type="term" value="P:cell adhesion involved in single-species biofilm formation"/>
    <property type="evidence" value="ECO:0007669"/>
    <property type="project" value="TreeGrafter"/>
</dbReference>
<dbReference type="InterPro" id="IPR029787">
    <property type="entry name" value="Nucleotide_cyclase"/>
</dbReference>
<dbReference type="EMBL" id="CP045423">
    <property type="protein sequence ID" value="QFU17072.1"/>
    <property type="molecule type" value="Genomic_DNA"/>
</dbReference>
<evidence type="ECO:0000313" key="6">
    <source>
        <dbReference type="Proteomes" id="UP000325614"/>
    </source>
</evidence>
<feature type="transmembrane region" description="Helical" evidence="3">
    <location>
        <begin position="75"/>
        <end position="96"/>
    </location>
</feature>
<proteinExistence type="predicted"/>
<dbReference type="Proteomes" id="UP000325614">
    <property type="component" value="Chromosome"/>
</dbReference>
<keyword evidence="3" id="KW-0812">Transmembrane</keyword>
<dbReference type="EC" id="2.7.7.65" evidence="1"/>
<dbReference type="AlphaFoldDB" id="A0A5P9JW84"/>
<evidence type="ECO:0000256" key="2">
    <source>
        <dbReference type="ARBA" id="ARBA00034247"/>
    </source>
</evidence>
<evidence type="ECO:0000313" key="5">
    <source>
        <dbReference type="EMBL" id="QFU17072.1"/>
    </source>
</evidence>
<evidence type="ECO:0000256" key="3">
    <source>
        <dbReference type="SAM" id="Phobius"/>
    </source>
</evidence>
<dbReference type="GO" id="GO:0005886">
    <property type="term" value="C:plasma membrane"/>
    <property type="evidence" value="ECO:0007669"/>
    <property type="project" value="TreeGrafter"/>
</dbReference>
<feature type="transmembrane region" description="Helical" evidence="3">
    <location>
        <begin position="162"/>
        <end position="189"/>
    </location>
</feature>
<feature type="transmembrane region" description="Helical" evidence="3">
    <location>
        <begin position="20"/>
        <end position="42"/>
    </location>
</feature>
<dbReference type="GO" id="GO:1902201">
    <property type="term" value="P:negative regulation of bacterial-type flagellum-dependent cell motility"/>
    <property type="evidence" value="ECO:0007669"/>
    <property type="project" value="TreeGrafter"/>
</dbReference>
<keyword evidence="3" id="KW-0472">Membrane</keyword>